<keyword evidence="2" id="KW-1185">Reference proteome</keyword>
<dbReference type="RefSeq" id="WP_189565907.1">
    <property type="nucleotide sequence ID" value="NZ_BMXF01000003.1"/>
</dbReference>
<evidence type="ECO:0000313" key="2">
    <source>
        <dbReference type="Proteomes" id="UP000598271"/>
    </source>
</evidence>
<reference evidence="1 2" key="1">
    <citation type="journal article" date="2014" name="Int. J. Syst. Evol. Microbiol.">
        <title>Complete genome sequence of Corynebacterium casei LMG S-19264T (=DSM 44701T), isolated from a smear-ripened cheese.</title>
        <authorList>
            <consortium name="US DOE Joint Genome Institute (JGI-PGF)"/>
            <person name="Walter F."/>
            <person name="Albersmeier A."/>
            <person name="Kalinowski J."/>
            <person name="Ruckert C."/>
        </authorList>
    </citation>
    <scope>NUCLEOTIDE SEQUENCE [LARGE SCALE GENOMIC DNA]</scope>
    <source>
        <strain evidence="1 2">KCTC 12866</strain>
    </source>
</reference>
<dbReference type="Proteomes" id="UP000598271">
    <property type="component" value="Unassembled WGS sequence"/>
</dbReference>
<gene>
    <name evidence="1" type="ORF">GCM10007390_36140</name>
</gene>
<organism evidence="1 2">
    <name type="scientific">Persicitalea jodogahamensis</name>
    <dbReference type="NCBI Taxonomy" id="402147"/>
    <lineage>
        <taxon>Bacteria</taxon>
        <taxon>Pseudomonadati</taxon>
        <taxon>Bacteroidota</taxon>
        <taxon>Cytophagia</taxon>
        <taxon>Cytophagales</taxon>
        <taxon>Spirosomataceae</taxon>
        <taxon>Persicitalea</taxon>
    </lineage>
</organism>
<dbReference type="Pfam" id="PF06296">
    <property type="entry name" value="RelE"/>
    <property type="match status" value="1"/>
</dbReference>
<dbReference type="InterPro" id="IPR009387">
    <property type="entry name" value="HigB-2"/>
</dbReference>
<sequence>MSYNIRPTPTFQKQFRKLLKKYRSLTDDILILRRTLLEKPTQGTPLGKNCFKVRLAISSKNKGKSGGARIITHVQIVDDTVFLLSIYDKSTKSNLNEGELDTLLLEIDD</sequence>
<protein>
    <submittedName>
        <fullName evidence="1">Uncharacterized protein</fullName>
    </submittedName>
</protein>
<dbReference type="EMBL" id="BMXF01000003">
    <property type="protein sequence ID" value="GHB78582.1"/>
    <property type="molecule type" value="Genomic_DNA"/>
</dbReference>
<proteinExistence type="predicted"/>
<evidence type="ECO:0000313" key="1">
    <source>
        <dbReference type="EMBL" id="GHB78582.1"/>
    </source>
</evidence>
<comment type="caution">
    <text evidence="1">The sequence shown here is derived from an EMBL/GenBank/DDBJ whole genome shotgun (WGS) entry which is preliminary data.</text>
</comment>
<dbReference type="AlphaFoldDB" id="A0A8J3DD23"/>
<name>A0A8J3DD23_9BACT</name>
<accession>A0A8J3DD23</accession>